<name>A0A6C0CBN1_9ZZZZ</name>
<dbReference type="AlphaFoldDB" id="A0A6C0CBN1"/>
<proteinExistence type="predicted"/>
<accession>A0A6C0CBN1</accession>
<organism evidence="2">
    <name type="scientific">viral metagenome</name>
    <dbReference type="NCBI Taxonomy" id="1070528"/>
    <lineage>
        <taxon>unclassified sequences</taxon>
        <taxon>metagenomes</taxon>
        <taxon>organismal metagenomes</taxon>
    </lineage>
</organism>
<protein>
    <submittedName>
        <fullName evidence="2">Uncharacterized protein</fullName>
    </submittedName>
</protein>
<evidence type="ECO:0000313" key="2">
    <source>
        <dbReference type="EMBL" id="QHT01230.1"/>
    </source>
</evidence>
<keyword evidence="1" id="KW-0175">Coiled coil</keyword>
<sequence>MVTHVDVQYLSISVVRKEDYAVWETIITSEQSANSKNDSLTSSFYVNYPPLTKYRIINDFVLNQLDNMHTIVFPSKSDEYKPLTIQIIVTPKYGDKATTNIEINPKPLSFEEKTRKNLDNHKECMSVKNKELRNRIVALEQETQSLRAQNDAFQTRLATAEQGTASLIARVATLEAK</sequence>
<feature type="coiled-coil region" evidence="1">
    <location>
        <begin position="115"/>
        <end position="156"/>
    </location>
</feature>
<evidence type="ECO:0000256" key="1">
    <source>
        <dbReference type="SAM" id="Coils"/>
    </source>
</evidence>
<reference evidence="2" key="1">
    <citation type="journal article" date="2020" name="Nature">
        <title>Giant virus diversity and host interactions through global metagenomics.</title>
        <authorList>
            <person name="Schulz F."/>
            <person name="Roux S."/>
            <person name="Paez-Espino D."/>
            <person name="Jungbluth S."/>
            <person name="Walsh D.A."/>
            <person name="Denef V.J."/>
            <person name="McMahon K.D."/>
            <person name="Konstantinidis K.T."/>
            <person name="Eloe-Fadrosh E.A."/>
            <person name="Kyrpides N.C."/>
            <person name="Woyke T."/>
        </authorList>
    </citation>
    <scope>NUCLEOTIDE SEQUENCE</scope>
    <source>
        <strain evidence="2">GVMAG-M-3300020192-26</strain>
    </source>
</reference>
<dbReference type="EMBL" id="MN739366">
    <property type="protein sequence ID" value="QHT01230.1"/>
    <property type="molecule type" value="Genomic_DNA"/>
</dbReference>